<sequence length="99" mass="11221">MACYVIVGINEDPRDRLHRGPGAWPTDWSVSVDERSPETPTAGPARAARDRTAEREAYREFIQHYGDCPACQAGTACETERELWAAYRRIRDENRAAAR</sequence>
<accession>A0A3R8Q7Q9</accession>
<evidence type="ECO:0000313" key="3">
    <source>
        <dbReference type="Proteomes" id="UP000276379"/>
    </source>
</evidence>
<keyword evidence="3" id="KW-1185">Reference proteome</keyword>
<organism evidence="2 3">
    <name type="scientific">Streptomyces griseofuscus</name>
    <dbReference type="NCBI Taxonomy" id="146922"/>
    <lineage>
        <taxon>Bacteria</taxon>
        <taxon>Bacillati</taxon>
        <taxon>Actinomycetota</taxon>
        <taxon>Actinomycetes</taxon>
        <taxon>Kitasatosporales</taxon>
        <taxon>Streptomycetaceae</taxon>
        <taxon>Streptomyces</taxon>
    </lineage>
</organism>
<evidence type="ECO:0000313" key="2">
    <source>
        <dbReference type="EMBL" id="RRQ81587.1"/>
    </source>
</evidence>
<protein>
    <submittedName>
        <fullName evidence="2">Uncharacterized protein</fullName>
    </submittedName>
</protein>
<gene>
    <name evidence="2" type="ORF">CQW44_30790</name>
</gene>
<dbReference type="EMBL" id="PDES01000015">
    <property type="protein sequence ID" value="RRQ81587.1"/>
    <property type="molecule type" value="Genomic_DNA"/>
</dbReference>
<evidence type="ECO:0000256" key="1">
    <source>
        <dbReference type="SAM" id="MobiDB-lite"/>
    </source>
</evidence>
<feature type="region of interest" description="Disordered" evidence="1">
    <location>
        <begin position="18"/>
        <end position="53"/>
    </location>
</feature>
<name>A0A3R8Q7Q9_9ACTN</name>
<comment type="caution">
    <text evidence="2">The sequence shown here is derived from an EMBL/GenBank/DDBJ whole genome shotgun (WGS) entry which is preliminary data.</text>
</comment>
<dbReference type="Proteomes" id="UP000276379">
    <property type="component" value="Unassembled WGS sequence"/>
</dbReference>
<proteinExistence type="predicted"/>
<reference evidence="2 3" key="1">
    <citation type="submission" date="2017-10" db="EMBL/GenBank/DDBJ databases">
        <title>Draft genome of actinobacteria isolated from guarana (Paullinia cupana (Mart.) Ducke.</title>
        <authorList>
            <person name="Siqueira K.A."/>
            <person name="Liotti R.G."/>
            <person name="Mendes T.A."/>
            <person name="Soares M.A."/>
        </authorList>
    </citation>
    <scope>NUCLEOTIDE SEQUENCE [LARGE SCALE GENOMIC DNA]</scope>
    <source>
        <strain evidence="2 3">199</strain>
    </source>
</reference>
<dbReference type="AlphaFoldDB" id="A0A3R8Q7Q9"/>